<reference evidence="1 2" key="1">
    <citation type="submission" date="2024-10" db="EMBL/GenBank/DDBJ databases">
        <authorList>
            <person name="Kim D."/>
        </authorList>
    </citation>
    <scope>NUCLEOTIDE SEQUENCE [LARGE SCALE GENOMIC DNA]</scope>
    <source>
        <strain evidence="1">Taebaek</strain>
    </source>
</reference>
<evidence type="ECO:0000313" key="2">
    <source>
        <dbReference type="Proteomes" id="UP001620645"/>
    </source>
</evidence>
<gene>
    <name evidence="1" type="ORF">niasHS_000877</name>
</gene>
<proteinExistence type="predicted"/>
<dbReference type="Proteomes" id="UP001620645">
    <property type="component" value="Unassembled WGS sequence"/>
</dbReference>
<comment type="caution">
    <text evidence="1">The sequence shown here is derived from an EMBL/GenBank/DDBJ whole genome shotgun (WGS) entry which is preliminary data.</text>
</comment>
<protein>
    <submittedName>
        <fullName evidence="1">Uncharacterized protein</fullName>
    </submittedName>
</protein>
<keyword evidence="2" id="KW-1185">Reference proteome</keyword>
<sequence>MVINSQINKHIISDQKQLFLFGQTLPGNESGLLERTLNERIEQQTVGADFVHAHNNWSAGKRLGVPEQEPTVVVGQADRLVHGGPEAERGHALGDAKRQLETHQISLDNDGHFDGNSESITDQQQLKIGTTVLSVFARNFDDDVNGEVKYSLDNAKEAADVAHLFSASSPCRCRCFPLTTKVAKSREPKTVASDIADQSKERRPTIPFFDFAMLRHNNRLRRPFAGECPEMRPSDRWLFRSKPTLISPFSTLLESPNMNKVLHKELSHLSDALDMRNVRIPIAPAFQLPHSCGGGLKRGQFGVIYKALENVPAFVYRLVCGHLCAGYWRPAQRQHFGHVFHIDFGKYIGDWQMAAGFKRNEWRCN</sequence>
<organism evidence="1 2">
    <name type="scientific">Heterodera schachtii</name>
    <name type="common">Sugarbeet cyst nematode worm</name>
    <name type="synonym">Tylenchus schachtii</name>
    <dbReference type="NCBI Taxonomy" id="97005"/>
    <lineage>
        <taxon>Eukaryota</taxon>
        <taxon>Metazoa</taxon>
        <taxon>Ecdysozoa</taxon>
        <taxon>Nematoda</taxon>
        <taxon>Chromadorea</taxon>
        <taxon>Rhabditida</taxon>
        <taxon>Tylenchina</taxon>
        <taxon>Tylenchomorpha</taxon>
        <taxon>Tylenchoidea</taxon>
        <taxon>Heteroderidae</taxon>
        <taxon>Heteroderinae</taxon>
        <taxon>Heterodera</taxon>
    </lineage>
</organism>
<accession>A0ABD2KM77</accession>
<dbReference type="AlphaFoldDB" id="A0ABD2KM77"/>
<name>A0ABD2KM77_HETSC</name>
<evidence type="ECO:0000313" key="1">
    <source>
        <dbReference type="EMBL" id="KAL3103883.1"/>
    </source>
</evidence>
<dbReference type="EMBL" id="JBICCN010000009">
    <property type="protein sequence ID" value="KAL3103883.1"/>
    <property type="molecule type" value="Genomic_DNA"/>
</dbReference>